<accession>A0A316A541</accession>
<evidence type="ECO:0000256" key="9">
    <source>
        <dbReference type="ARBA" id="ARBA00035611"/>
    </source>
</evidence>
<evidence type="ECO:0000313" key="12">
    <source>
        <dbReference type="EMBL" id="SUQ12202.1"/>
    </source>
</evidence>
<sequence length="328" mass="34782">MEKLKKGNVDNLKLKFIDNVVWVLLLIGIVVFIILKPTYFNPFTNMGLYLNIPMQASVMGVMTIGLAGTILLGDIDLSCVGIMSVSAAVGILLFKTSHVPVPVAIIVILLMGGLLGFVNGVLIAKLKAVALIETLAMNTTLAGVVLAITRGRTITINERAYTAVGQGKLFSTIPYLVIIFILIYVLMYFVWNRTPLGRSLFVVGGNAKCARVSGINVDKIRIMAFTISGLMAGLAGLMLSSKMGSINSVFGSSYSMDIIAAAVIGGTSLAGGIGKVSGVLGGVLLLNFVQVGLQVFGMDSYYVQAVTGLIILLAVLIDSFRIRLANKE</sequence>
<dbReference type="OrthoDB" id="9813906at2"/>
<evidence type="ECO:0000256" key="2">
    <source>
        <dbReference type="ARBA" id="ARBA00022448"/>
    </source>
</evidence>
<evidence type="ECO:0000256" key="6">
    <source>
        <dbReference type="ARBA" id="ARBA00022692"/>
    </source>
</evidence>
<dbReference type="Pfam" id="PF02653">
    <property type="entry name" value="BPD_transp_2"/>
    <property type="match status" value="1"/>
</dbReference>
<dbReference type="GO" id="GO:0005886">
    <property type="term" value="C:plasma membrane"/>
    <property type="evidence" value="ECO:0007669"/>
    <property type="project" value="UniProtKB-SubCell"/>
</dbReference>
<dbReference type="AlphaFoldDB" id="A0A316A541"/>
<feature type="transmembrane region" description="Helical" evidence="11">
    <location>
        <begin position="128"/>
        <end position="148"/>
    </location>
</feature>
<gene>
    <name evidence="12" type="ORF">SAMN05216529_10191</name>
</gene>
<dbReference type="PANTHER" id="PTHR32196">
    <property type="entry name" value="ABC TRANSPORTER PERMEASE PROTEIN YPHD-RELATED-RELATED"/>
    <property type="match status" value="1"/>
</dbReference>
<comment type="function">
    <text evidence="9">Part of the binding-protein-dependent transport system for D-xylose. Probably responsible for the translocation of the substrate across the membrane.</text>
</comment>
<evidence type="ECO:0000256" key="5">
    <source>
        <dbReference type="ARBA" id="ARBA00022597"/>
    </source>
</evidence>
<feature type="transmembrane region" description="Helical" evidence="11">
    <location>
        <begin position="220"/>
        <end position="239"/>
    </location>
</feature>
<dbReference type="Proteomes" id="UP000254051">
    <property type="component" value="Unassembled WGS sequence"/>
</dbReference>
<feature type="transmembrane region" description="Helical" evidence="11">
    <location>
        <begin position="75"/>
        <end position="94"/>
    </location>
</feature>
<dbReference type="RefSeq" id="WP_109708267.1">
    <property type="nucleotide sequence ID" value="NZ_QGDS01000001.1"/>
</dbReference>
<evidence type="ECO:0000256" key="7">
    <source>
        <dbReference type="ARBA" id="ARBA00022989"/>
    </source>
</evidence>
<feature type="transmembrane region" description="Helical" evidence="11">
    <location>
        <begin position="48"/>
        <end position="69"/>
    </location>
</feature>
<feature type="transmembrane region" description="Helical" evidence="11">
    <location>
        <begin position="301"/>
        <end position="320"/>
    </location>
</feature>
<feature type="transmembrane region" description="Helical" evidence="11">
    <location>
        <begin position="169"/>
        <end position="191"/>
    </location>
</feature>
<comment type="subcellular location">
    <subcellularLocation>
        <location evidence="1">Cell membrane</location>
        <topology evidence="1">Multi-pass membrane protein</topology>
    </subcellularLocation>
</comment>
<evidence type="ECO:0000256" key="4">
    <source>
        <dbReference type="ARBA" id="ARBA00022519"/>
    </source>
</evidence>
<keyword evidence="7 11" id="KW-1133">Transmembrane helix</keyword>
<evidence type="ECO:0000313" key="13">
    <source>
        <dbReference type="Proteomes" id="UP000254051"/>
    </source>
</evidence>
<evidence type="ECO:0000256" key="8">
    <source>
        <dbReference type="ARBA" id="ARBA00023136"/>
    </source>
</evidence>
<reference evidence="13" key="1">
    <citation type="submission" date="2017-07" db="EMBL/GenBank/DDBJ databases">
        <authorList>
            <person name="Varghese N."/>
            <person name="Submissions S."/>
        </authorList>
    </citation>
    <scope>NUCLEOTIDE SEQUENCE [LARGE SCALE GENOMIC DNA]</scope>
    <source>
        <strain evidence="13">NLAE-zl-C134</strain>
    </source>
</reference>
<dbReference type="GO" id="GO:0022857">
    <property type="term" value="F:transmembrane transporter activity"/>
    <property type="evidence" value="ECO:0007669"/>
    <property type="project" value="InterPro"/>
</dbReference>
<keyword evidence="8 11" id="KW-0472">Membrane</keyword>
<keyword evidence="6 11" id="KW-0812">Transmembrane</keyword>
<evidence type="ECO:0000256" key="3">
    <source>
        <dbReference type="ARBA" id="ARBA00022475"/>
    </source>
</evidence>
<keyword evidence="4" id="KW-0997">Cell inner membrane</keyword>
<feature type="transmembrane region" description="Helical" evidence="11">
    <location>
        <begin position="20"/>
        <end position="36"/>
    </location>
</feature>
<evidence type="ECO:0000256" key="1">
    <source>
        <dbReference type="ARBA" id="ARBA00004651"/>
    </source>
</evidence>
<dbReference type="CDD" id="cd06579">
    <property type="entry name" value="TM_PBP1_transp_AraH_like"/>
    <property type="match status" value="1"/>
</dbReference>
<name>A0A316A541_9FIRM</name>
<feature type="transmembrane region" description="Helical" evidence="11">
    <location>
        <begin position="101"/>
        <end position="122"/>
    </location>
</feature>
<proteinExistence type="predicted"/>
<dbReference type="EMBL" id="UHJJ01000001">
    <property type="protein sequence ID" value="SUQ12202.1"/>
    <property type="molecule type" value="Genomic_DNA"/>
</dbReference>
<evidence type="ECO:0000256" key="11">
    <source>
        <dbReference type="SAM" id="Phobius"/>
    </source>
</evidence>
<keyword evidence="3" id="KW-1003">Cell membrane</keyword>
<keyword evidence="2" id="KW-0813">Transport</keyword>
<feature type="transmembrane region" description="Helical" evidence="11">
    <location>
        <begin position="259"/>
        <end position="289"/>
    </location>
</feature>
<evidence type="ECO:0000256" key="10">
    <source>
        <dbReference type="ARBA" id="ARBA00035686"/>
    </source>
</evidence>
<protein>
    <recommendedName>
        <fullName evidence="10">Xylose transport system permease protein XylH</fullName>
    </recommendedName>
</protein>
<dbReference type="PANTHER" id="PTHR32196:SF32">
    <property type="entry name" value="XYLOSE TRANSPORT SYSTEM PERMEASE PROTEIN XYLH"/>
    <property type="match status" value="1"/>
</dbReference>
<keyword evidence="13" id="KW-1185">Reference proteome</keyword>
<dbReference type="InterPro" id="IPR001851">
    <property type="entry name" value="ABC_transp_permease"/>
</dbReference>
<keyword evidence="5" id="KW-0762">Sugar transport</keyword>
<organism evidence="12 13">
    <name type="scientific">Faecalicatena contorta</name>
    <dbReference type="NCBI Taxonomy" id="39482"/>
    <lineage>
        <taxon>Bacteria</taxon>
        <taxon>Bacillati</taxon>
        <taxon>Bacillota</taxon>
        <taxon>Clostridia</taxon>
        <taxon>Lachnospirales</taxon>
        <taxon>Lachnospiraceae</taxon>
        <taxon>Faecalicatena</taxon>
    </lineage>
</organism>